<feature type="coiled-coil region" evidence="1">
    <location>
        <begin position="77"/>
        <end position="104"/>
    </location>
</feature>
<evidence type="ECO:0000313" key="2">
    <source>
        <dbReference type="EMBL" id="BAP61018.1"/>
    </source>
</evidence>
<proteinExistence type="predicted"/>
<keyword evidence="1" id="KW-0175">Coiled coil</keyword>
<dbReference type="Proteomes" id="UP000264208">
    <property type="component" value="Chromosome"/>
</dbReference>
<name>A0A2Z5PH05_METMI</name>
<dbReference type="GeneID" id="10982366"/>
<sequence length="134" mass="16050">MINLEKIKNFRDLIISKKELLEAIPFNPPKEYRGDRVEISTDHVIHILEKYKTGEVSKTQILDWVNTIWFSEWYDYCEIYSDSIASVMDELEELDEEGTDLTVETVDRYIYALQNNIEVWKLEKDNKKERNQQN</sequence>
<dbReference type="GeneID" id="41279317"/>
<dbReference type="EMBL" id="AP011526">
    <property type="protein sequence ID" value="BAP61018.1"/>
    <property type="molecule type" value="Genomic_DNA"/>
</dbReference>
<gene>
    <name evidence="2" type="ORF">MMKA1_09010</name>
</gene>
<dbReference type="KEGG" id="mmak:MMKA1_09010"/>
<organism evidence="2 3">
    <name type="scientific">Methanococcus maripaludis KA1</name>
    <dbReference type="NCBI Taxonomy" id="637914"/>
    <lineage>
        <taxon>Archaea</taxon>
        <taxon>Methanobacteriati</taxon>
        <taxon>Methanobacteriota</taxon>
        <taxon>Methanomada group</taxon>
        <taxon>Methanococci</taxon>
        <taxon>Methanococcales</taxon>
        <taxon>Methanococcaceae</taxon>
        <taxon>Methanococcus</taxon>
    </lineage>
</organism>
<protein>
    <submittedName>
        <fullName evidence="2">Uncharacterized protein</fullName>
    </submittedName>
</protein>
<evidence type="ECO:0000256" key="1">
    <source>
        <dbReference type="SAM" id="Coils"/>
    </source>
</evidence>
<dbReference type="AlphaFoldDB" id="A0A2Z5PH05"/>
<evidence type="ECO:0000313" key="3">
    <source>
        <dbReference type="Proteomes" id="UP000264208"/>
    </source>
</evidence>
<reference evidence="2 3" key="1">
    <citation type="submission" date="2009-06" db="EMBL/GenBank/DDBJ databases">
        <title>Molecular Evidence for Microbiologically Influenced Corrosion from genome of Methanogen.</title>
        <authorList>
            <person name="Ito N."/>
            <person name="Tsurumaru H."/>
            <person name="Shimizu A."/>
            <person name="Harada T."/>
            <person name="Hosoyama A."/>
            <person name="Horikawa H."/>
            <person name="Wakai S."/>
            <person name="Sasaki K."/>
            <person name="Nishijima K."/>
            <person name="Ataku H."/>
            <person name="Yamazaki J."/>
            <person name="Mise M."/>
            <person name="Yamazaki S."/>
            <person name="Tanikawa S."/>
            <person name="Harayama S."/>
            <person name="Fujita N."/>
        </authorList>
    </citation>
    <scope>NUCLEOTIDE SEQUENCE [LARGE SCALE GENOMIC DNA]</scope>
    <source>
        <strain evidence="3">KA1 ( NBRC 102054)</strain>
    </source>
</reference>
<accession>A0A2Z5PH05</accession>
<dbReference type="RefSeq" id="WP_013999275.1">
    <property type="nucleotide sequence ID" value="NZ_AP011526.1"/>
</dbReference>